<name>A0A371JCV6_9FIRM</name>
<dbReference type="PROSITE" id="PS51257">
    <property type="entry name" value="PROKAR_LIPOPROTEIN"/>
    <property type="match status" value="1"/>
</dbReference>
<accession>A0A371JCV6</accession>
<evidence type="ECO:0000313" key="3">
    <source>
        <dbReference type="EMBL" id="RDY30562.1"/>
    </source>
</evidence>
<feature type="compositionally biased region" description="Basic and acidic residues" evidence="1">
    <location>
        <begin position="61"/>
        <end position="74"/>
    </location>
</feature>
<dbReference type="OrthoDB" id="10005122at2"/>
<dbReference type="AlphaFoldDB" id="A0A371JCV6"/>
<keyword evidence="2" id="KW-0732">Signal</keyword>
<keyword evidence="4" id="KW-1185">Reference proteome</keyword>
<sequence>MKKWSAIILVFILTMTGCGNSNSTGNKALDGDLKLESNQSLIIAQVTAIYGNEITLALAKEVDSSESKGNRQDEDSVNSSDTDTNKTEKDSIAESTSTDSTQQEVQKEEDTTQDMTVENGSDSQNSTIDESEEKASDTQERTSGDNMPSQDGLDSGDSSDMPSGGRDSSDDASKEKDSEKETQSQVTMYTLTGEEMTTTIPVGTPVTTLLGTVTTFSRIAVDNTLKIVTETNDNGEDVIVAIYIVG</sequence>
<feature type="compositionally biased region" description="Basic and acidic residues" evidence="1">
    <location>
        <begin position="133"/>
        <end position="143"/>
    </location>
</feature>
<feature type="chain" id="PRO_5039026311" evidence="2">
    <location>
        <begin position="22"/>
        <end position="246"/>
    </location>
</feature>
<dbReference type="RefSeq" id="WP_094376290.1">
    <property type="nucleotide sequence ID" value="NZ_NOKA02000033.1"/>
</dbReference>
<feature type="compositionally biased region" description="Basic and acidic residues" evidence="1">
    <location>
        <begin position="83"/>
        <end position="92"/>
    </location>
</feature>
<comment type="caution">
    <text evidence="3">The sequence shown here is derived from an EMBL/GenBank/DDBJ whole genome shotgun (WGS) entry which is preliminary data.</text>
</comment>
<proteinExistence type="predicted"/>
<feature type="signal peptide" evidence="2">
    <location>
        <begin position="1"/>
        <end position="21"/>
    </location>
</feature>
<organism evidence="3 4">
    <name type="scientific">Lachnotalea glycerini</name>
    <dbReference type="NCBI Taxonomy" id="1763509"/>
    <lineage>
        <taxon>Bacteria</taxon>
        <taxon>Bacillati</taxon>
        <taxon>Bacillota</taxon>
        <taxon>Clostridia</taxon>
        <taxon>Lachnospirales</taxon>
        <taxon>Lachnospiraceae</taxon>
        <taxon>Lachnotalea</taxon>
    </lineage>
</organism>
<evidence type="ECO:0000313" key="4">
    <source>
        <dbReference type="Proteomes" id="UP000216411"/>
    </source>
</evidence>
<feature type="compositionally biased region" description="Polar residues" evidence="1">
    <location>
        <begin position="93"/>
        <end position="104"/>
    </location>
</feature>
<feature type="compositionally biased region" description="Polar residues" evidence="1">
    <location>
        <begin position="113"/>
        <end position="128"/>
    </location>
</feature>
<feature type="compositionally biased region" description="Low complexity" evidence="1">
    <location>
        <begin position="149"/>
        <end position="166"/>
    </location>
</feature>
<reference evidence="3 4" key="1">
    <citation type="journal article" date="2017" name="Genome Announc.">
        <title>Draft Genome Sequence of a Sporulating and Motile Strain of Lachnotalea glycerini Isolated from Water in Quebec City, Canada.</title>
        <authorList>
            <person name="Maheux A.F."/>
            <person name="Boudreau D.K."/>
            <person name="Berube E."/>
            <person name="Boissinot M."/>
            <person name="Raymond F."/>
            <person name="Brodeur S."/>
            <person name="Corbeil J."/>
            <person name="Isabel S."/>
            <person name="Omar R.F."/>
            <person name="Bergeron M.G."/>
        </authorList>
    </citation>
    <scope>NUCLEOTIDE SEQUENCE [LARGE SCALE GENOMIC DNA]</scope>
    <source>
        <strain evidence="3 4">CCRI-19302</strain>
    </source>
</reference>
<dbReference type="EMBL" id="NOKA02000033">
    <property type="protein sequence ID" value="RDY30562.1"/>
    <property type="molecule type" value="Genomic_DNA"/>
</dbReference>
<feature type="compositionally biased region" description="Basic and acidic residues" evidence="1">
    <location>
        <begin position="167"/>
        <end position="182"/>
    </location>
</feature>
<dbReference type="Proteomes" id="UP000216411">
    <property type="component" value="Unassembled WGS sequence"/>
</dbReference>
<evidence type="ECO:0000256" key="2">
    <source>
        <dbReference type="SAM" id="SignalP"/>
    </source>
</evidence>
<gene>
    <name evidence="3" type="ORF">CG710_013875</name>
</gene>
<evidence type="ECO:0000256" key="1">
    <source>
        <dbReference type="SAM" id="MobiDB-lite"/>
    </source>
</evidence>
<protein>
    <submittedName>
        <fullName evidence="3">Uncharacterized protein</fullName>
    </submittedName>
</protein>
<feature type="region of interest" description="Disordered" evidence="1">
    <location>
        <begin position="61"/>
        <end position="185"/>
    </location>
</feature>